<accession>A0A5J4QDI6</accession>
<sequence>MANYNEDIFNSDALELVLRFGEHTRSLFDKAKFQYTFEHIKNLLVNKELPCYFSKRTDTEHKIAIPLYDLGGQLEIIAVWNY</sequence>
<feature type="non-terminal residue" evidence="1">
    <location>
        <position position="82"/>
    </location>
</feature>
<name>A0A5J4QDI6_9ZZZZ</name>
<comment type="caution">
    <text evidence="1">The sequence shown here is derived from an EMBL/GenBank/DDBJ whole genome shotgun (WGS) entry which is preliminary data.</text>
</comment>
<dbReference type="AlphaFoldDB" id="A0A5J4QDI6"/>
<dbReference type="EMBL" id="SNRY01003993">
    <property type="protein sequence ID" value="KAA6319100.1"/>
    <property type="molecule type" value="Genomic_DNA"/>
</dbReference>
<proteinExistence type="predicted"/>
<gene>
    <name evidence="1" type="ORF">EZS27_030969</name>
</gene>
<protein>
    <submittedName>
        <fullName evidence="1">Uncharacterized protein</fullName>
    </submittedName>
</protein>
<reference evidence="1" key="1">
    <citation type="submission" date="2019-03" db="EMBL/GenBank/DDBJ databases">
        <title>Single cell metagenomics reveals metabolic interactions within the superorganism composed of flagellate Streblomastix strix and complex community of Bacteroidetes bacteria on its surface.</title>
        <authorList>
            <person name="Treitli S.C."/>
            <person name="Kolisko M."/>
            <person name="Husnik F."/>
            <person name="Keeling P."/>
            <person name="Hampl V."/>
        </authorList>
    </citation>
    <scope>NUCLEOTIDE SEQUENCE</scope>
    <source>
        <strain evidence="1">STM</strain>
    </source>
</reference>
<organism evidence="1">
    <name type="scientific">termite gut metagenome</name>
    <dbReference type="NCBI Taxonomy" id="433724"/>
    <lineage>
        <taxon>unclassified sequences</taxon>
        <taxon>metagenomes</taxon>
        <taxon>organismal metagenomes</taxon>
    </lineage>
</organism>
<evidence type="ECO:0000313" key="1">
    <source>
        <dbReference type="EMBL" id="KAA6319100.1"/>
    </source>
</evidence>